<gene>
    <name evidence="2" type="ORF">ACFOKA_15315</name>
</gene>
<sequence length="211" mass="24149">MDFDFKKSVEEYLVHLSEVEGYVKEAERIRNQTVIPAINELRYAGRYMSEIYLALISGVHSDNSDDVKVVIRDKLRDANFSCLKAKHDVMDAVRGQLHADYMVLRKEFTPSVVRKTLPKHDDMLALGKEIDRCQTDSRKDRDNIDEHYGDMFKNYYPKVLEYLSLMSDPLTIESLHSECKSNRRKSLYTAAGIFLAALGLLVGVAQLLKGP</sequence>
<comment type="caution">
    <text evidence="2">The sequence shown here is derived from an EMBL/GenBank/DDBJ whole genome shotgun (WGS) entry which is preliminary data.</text>
</comment>
<dbReference type="EMBL" id="JBHRSL010000018">
    <property type="protein sequence ID" value="MFC3053272.1"/>
    <property type="molecule type" value="Genomic_DNA"/>
</dbReference>
<keyword evidence="1" id="KW-0812">Transmembrane</keyword>
<organism evidence="2 3">
    <name type="scientific">Kordiimonas pumila</name>
    <dbReference type="NCBI Taxonomy" id="2161677"/>
    <lineage>
        <taxon>Bacteria</taxon>
        <taxon>Pseudomonadati</taxon>
        <taxon>Pseudomonadota</taxon>
        <taxon>Alphaproteobacteria</taxon>
        <taxon>Kordiimonadales</taxon>
        <taxon>Kordiimonadaceae</taxon>
        <taxon>Kordiimonas</taxon>
    </lineage>
</organism>
<dbReference type="RefSeq" id="WP_194214572.1">
    <property type="nucleotide sequence ID" value="NZ_CP061205.1"/>
</dbReference>
<dbReference type="Proteomes" id="UP001595444">
    <property type="component" value="Unassembled WGS sequence"/>
</dbReference>
<keyword evidence="1" id="KW-0472">Membrane</keyword>
<evidence type="ECO:0000256" key="1">
    <source>
        <dbReference type="SAM" id="Phobius"/>
    </source>
</evidence>
<name>A0ABV7D8E6_9PROT</name>
<evidence type="ECO:0000313" key="2">
    <source>
        <dbReference type="EMBL" id="MFC3053272.1"/>
    </source>
</evidence>
<feature type="transmembrane region" description="Helical" evidence="1">
    <location>
        <begin position="187"/>
        <end position="208"/>
    </location>
</feature>
<protein>
    <submittedName>
        <fullName evidence="2">Uncharacterized protein</fullName>
    </submittedName>
</protein>
<keyword evidence="3" id="KW-1185">Reference proteome</keyword>
<keyword evidence="1" id="KW-1133">Transmembrane helix</keyword>
<accession>A0ABV7D8E6</accession>
<reference evidence="3" key="1">
    <citation type="journal article" date="2019" name="Int. J. Syst. Evol. Microbiol.">
        <title>The Global Catalogue of Microorganisms (GCM) 10K type strain sequencing project: providing services to taxonomists for standard genome sequencing and annotation.</title>
        <authorList>
            <consortium name="The Broad Institute Genomics Platform"/>
            <consortium name="The Broad Institute Genome Sequencing Center for Infectious Disease"/>
            <person name="Wu L."/>
            <person name="Ma J."/>
        </authorList>
    </citation>
    <scope>NUCLEOTIDE SEQUENCE [LARGE SCALE GENOMIC DNA]</scope>
    <source>
        <strain evidence="3">KCTC 62164</strain>
    </source>
</reference>
<evidence type="ECO:0000313" key="3">
    <source>
        <dbReference type="Proteomes" id="UP001595444"/>
    </source>
</evidence>
<proteinExistence type="predicted"/>